<dbReference type="Proteomes" id="UP000661691">
    <property type="component" value="Unassembled WGS sequence"/>
</dbReference>
<protein>
    <submittedName>
        <fullName evidence="1">Uncharacterized protein</fullName>
    </submittedName>
</protein>
<evidence type="ECO:0000313" key="1">
    <source>
        <dbReference type="EMBL" id="MBD1373987.1"/>
    </source>
</evidence>
<proteinExistence type="predicted"/>
<dbReference type="EMBL" id="JACXAH010000061">
    <property type="protein sequence ID" value="MBD1373987.1"/>
    <property type="molecule type" value="Genomic_DNA"/>
</dbReference>
<gene>
    <name evidence="1" type="ORF">IC620_16730</name>
</gene>
<comment type="caution">
    <text evidence="1">The sequence shown here is derived from an EMBL/GenBank/DDBJ whole genome shotgun (WGS) entry which is preliminary data.</text>
</comment>
<dbReference type="AlphaFoldDB" id="A0A926NCD6"/>
<evidence type="ECO:0000313" key="2">
    <source>
        <dbReference type="Proteomes" id="UP000661691"/>
    </source>
</evidence>
<accession>A0A926NCD6</accession>
<feature type="non-terminal residue" evidence="1">
    <location>
        <position position="1"/>
    </location>
</feature>
<organism evidence="1 2">
    <name type="scientific">Polycladospora coralii</name>
    <dbReference type="NCBI Taxonomy" id="2771432"/>
    <lineage>
        <taxon>Bacteria</taxon>
        <taxon>Bacillati</taxon>
        <taxon>Bacillota</taxon>
        <taxon>Bacilli</taxon>
        <taxon>Bacillales</taxon>
        <taxon>Thermoactinomycetaceae</taxon>
        <taxon>Polycladospora</taxon>
    </lineage>
</organism>
<reference evidence="1" key="1">
    <citation type="submission" date="2020-09" db="EMBL/GenBank/DDBJ databases">
        <title>A novel bacterium of genus Hazenella, isolated from South China Sea.</title>
        <authorList>
            <person name="Huang H."/>
            <person name="Mo K."/>
            <person name="Hu Y."/>
        </authorList>
    </citation>
    <scope>NUCLEOTIDE SEQUENCE</scope>
    <source>
        <strain evidence="1">IB182357</strain>
    </source>
</reference>
<keyword evidence="2" id="KW-1185">Reference proteome</keyword>
<name>A0A926NCD6_9BACL</name>
<dbReference type="RefSeq" id="WP_191142911.1">
    <property type="nucleotide sequence ID" value="NZ_JACXAH010000061.1"/>
</dbReference>
<sequence>EMTPFDEYIEKNKYPDTFLKKGELKDGVAKLYYFSNYEEYNKYNEETSSSLSNKHFDDWSTSRKNEYSKNVLESISTTLDILQNFDDVERVQIELPVDGDMYVINITDNEMKKFVMEHIERIRIGTTARTNFGKLKEMYEMKDPGFFGYLNTIIKLIHKPYFDPFMSVK</sequence>